<evidence type="ECO:0000256" key="15">
    <source>
        <dbReference type="ARBA" id="ARBA00083191"/>
    </source>
</evidence>
<organism evidence="18 19">
    <name type="scientific">Berkelbacteria bacterium GW2011_GWA1_36_9</name>
    <dbReference type="NCBI Taxonomy" id="1618331"/>
    <lineage>
        <taxon>Bacteria</taxon>
        <taxon>Candidatus Berkelbacteria</taxon>
    </lineage>
</organism>
<dbReference type="PATRIC" id="fig|1618331.3.peg.808"/>
<evidence type="ECO:0000256" key="4">
    <source>
        <dbReference type="ARBA" id="ARBA00022598"/>
    </source>
</evidence>
<dbReference type="GO" id="GO:0003883">
    <property type="term" value="F:CTP synthase activity"/>
    <property type="evidence" value="ECO:0007669"/>
    <property type="project" value="UniProtKB-EC"/>
</dbReference>
<evidence type="ECO:0000256" key="6">
    <source>
        <dbReference type="ARBA" id="ARBA00022741"/>
    </source>
</evidence>
<dbReference type="InterPro" id="IPR017926">
    <property type="entry name" value="GATASE"/>
</dbReference>
<evidence type="ECO:0000256" key="10">
    <source>
        <dbReference type="ARBA" id="ARBA00022975"/>
    </source>
</evidence>
<keyword evidence="8" id="KW-0460">Magnesium</keyword>
<dbReference type="EC" id="6.3.4.2" evidence="3"/>
<dbReference type="Gene3D" id="3.40.50.880">
    <property type="match status" value="1"/>
</dbReference>
<evidence type="ECO:0000256" key="8">
    <source>
        <dbReference type="ARBA" id="ARBA00022842"/>
    </source>
</evidence>
<comment type="catalytic activity">
    <reaction evidence="11">
        <text>UTP + L-glutamine + ATP + H2O = CTP + L-glutamate + ADP + phosphate + 2 H(+)</text>
        <dbReference type="Rhea" id="RHEA:26426"/>
        <dbReference type="ChEBI" id="CHEBI:15377"/>
        <dbReference type="ChEBI" id="CHEBI:15378"/>
        <dbReference type="ChEBI" id="CHEBI:29985"/>
        <dbReference type="ChEBI" id="CHEBI:30616"/>
        <dbReference type="ChEBI" id="CHEBI:37563"/>
        <dbReference type="ChEBI" id="CHEBI:43474"/>
        <dbReference type="ChEBI" id="CHEBI:46398"/>
        <dbReference type="ChEBI" id="CHEBI:58359"/>
        <dbReference type="ChEBI" id="CHEBI:456216"/>
        <dbReference type="EC" id="6.3.4.2"/>
    </reaction>
</comment>
<dbReference type="AlphaFoldDB" id="A0A0G0FEY2"/>
<evidence type="ECO:0000256" key="11">
    <source>
        <dbReference type="ARBA" id="ARBA00047781"/>
    </source>
</evidence>
<evidence type="ECO:0000259" key="16">
    <source>
        <dbReference type="Pfam" id="PF00117"/>
    </source>
</evidence>
<evidence type="ECO:0000259" key="17">
    <source>
        <dbReference type="Pfam" id="PF06418"/>
    </source>
</evidence>
<evidence type="ECO:0000313" key="19">
    <source>
        <dbReference type="Proteomes" id="UP000034508"/>
    </source>
</evidence>
<keyword evidence="6" id="KW-0547">Nucleotide-binding</keyword>
<feature type="domain" description="CTP synthase N-terminal" evidence="17">
    <location>
        <begin position="5"/>
        <end position="267"/>
    </location>
</feature>
<dbReference type="Proteomes" id="UP000034508">
    <property type="component" value="Unassembled WGS sequence"/>
</dbReference>
<dbReference type="UniPathway" id="UPA00159">
    <property type="reaction ID" value="UER00277"/>
</dbReference>
<accession>A0A0G0FEY2</accession>
<dbReference type="EMBL" id="LBSM01000017">
    <property type="protein sequence ID" value="KKQ17633.1"/>
    <property type="molecule type" value="Genomic_DNA"/>
</dbReference>
<dbReference type="GO" id="GO:0097268">
    <property type="term" value="C:cytoophidium"/>
    <property type="evidence" value="ECO:0007669"/>
    <property type="project" value="UniProtKB-ARBA"/>
</dbReference>
<dbReference type="PANTHER" id="PTHR11550:SF0">
    <property type="entry name" value="CTP SYNTHASE-RELATED"/>
    <property type="match status" value="1"/>
</dbReference>
<evidence type="ECO:0000256" key="13">
    <source>
        <dbReference type="ARBA" id="ARBA00075170"/>
    </source>
</evidence>
<dbReference type="SUPFAM" id="SSF52317">
    <property type="entry name" value="Class I glutamine amidotransferase-like"/>
    <property type="match status" value="1"/>
</dbReference>
<name>A0A0G0FEY2_9BACT</name>
<protein>
    <recommendedName>
        <fullName evidence="12">CTP synthase</fullName>
        <ecNumber evidence="3">6.3.4.2</ecNumber>
    </recommendedName>
    <alternativeName>
        <fullName evidence="14">Cytidine 5'-triphosphate synthase</fullName>
    </alternativeName>
    <alternativeName>
        <fullName evidence="15">Cytidine triphosphate synthetase</fullName>
    </alternativeName>
    <alternativeName>
        <fullName evidence="13">UTP--ammonia ligase</fullName>
    </alternativeName>
</protein>
<evidence type="ECO:0000256" key="1">
    <source>
        <dbReference type="ARBA" id="ARBA00005171"/>
    </source>
</evidence>
<dbReference type="PROSITE" id="PS51273">
    <property type="entry name" value="GATASE_TYPE_1"/>
    <property type="match status" value="1"/>
</dbReference>
<evidence type="ECO:0000256" key="12">
    <source>
        <dbReference type="ARBA" id="ARBA00070745"/>
    </source>
</evidence>
<gene>
    <name evidence="18" type="ORF">US31_C0017G0027</name>
</gene>
<sequence>MSKTKFIIFTGGVLSGLGKGVAAASIGKLIGKGVKILPIKMDGYLNYDPGTMNPIEHGEVFVLDDGGEVDMDFGHYERFLGINCKFEWNITMGKIFHSLLEKEREGKFLGRTVQLIPHATNEIKEKIFDLINNENPDVVLMEIGGTVGDMENELFIEVARQLKKDVGRENIIYIHLAYVPNPKHINEPKTKPAQQSIKLLNERGIEPDIIIARSKDYLDDNIKEKIALFADVSKRDVISGANVECIYKIPLIFKSQGMDEIINRKLNTNYTSELDELARLVDNINNVKNKVIDVAICGKYTRLEDSYASIIEALHHCSANLNVNIRLRWVETTDMTNLDDSLRDIKGIIVPGGFGIRGSDGKMKVIEYARKNNIPFLGLCYGLQLAVIEYARNVCKLTSANSTEIDPNTEVPIINAIEGHEKKIGKGKTMRLGSYKAILKEGSKVYSLYKSKEVYERHRHHYEVNPRYHNTLEDNGLSLSGLSEDGILAEFIEIKKHKFFVATQAHPELKSSLEKPAPLFYGFVKACLE</sequence>
<dbReference type="Pfam" id="PF00117">
    <property type="entry name" value="GATase"/>
    <property type="match status" value="1"/>
</dbReference>
<dbReference type="SUPFAM" id="SSF52540">
    <property type="entry name" value="P-loop containing nucleoside triphosphate hydrolases"/>
    <property type="match status" value="1"/>
</dbReference>
<keyword evidence="10" id="KW-0665">Pyrimidine biosynthesis</keyword>
<dbReference type="InterPro" id="IPR029062">
    <property type="entry name" value="Class_I_gatase-like"/>
</dbReference>
<comment type="similarity">
    <text evidence="2">Belongs to the CTP synthase family.</text>
</comment>
<reference evidence="18 19" key="1">
    <citation type="journal article" date="2015" name="Nature">
        <title>rRNA introns, odd ribosomes, and small enigmatic genomes across a large radiation of phyla.</title>
        <authorList>
            <person name="Brown C.T."/>
            <person name="Hug L.A."/>
            <person name="Thomas B.C."/>
            <person name="Sharon I."/>
            <person name="Castelle C.J."/>
            <person name="Singh A."/>
            <person name="Wilkins M.J."/>
            <person name="Williams K.H."/>
            <person name="Banfield J.F."/>
        </authorList>
    </citation>
    <scope>NUCLEOTIDE SEQUENCE [LARGE SCALE GENOMIC DNA]</scope>
</reference>
<proteinExistence type="inferred from homology"/>
<dbReference type="GO" id="GO:0044210">
    <property type="term" value="P:'de novo' CTP biosynthetic process"/>
    <property type="evidence" value="ECO:0007669"/>
    <property type="project" value="UniProtKB-UniPathway"/>
</dbReference>
<evidence type="ECO:0000256" key="14">
    <source>
        <dbReference type="ARBA" id="ARBA00079941"/>
    </source>
</evidence>
<dbReference type="PANTHER" id="PTHR11550">
    <property type="entry name" value="CTP SYNTHASE"/>
    <property type="match status" value="1"/>
</dbReference>
<evidence type="ECO:0000256" key="5">
    <source>
        <dbReference type="ARBA" id="ARBA00022723"/>
    </source>
</evidence>
<evidence type="ECO:0000256" key="3">
    <source>
        <dbReference type="ARBA" id="ARBA00012291"/>
    </source>
</evidence>
<dbReference type="InterPro" id="IPR033828">
    <property type="entry name" value="GATase1_CTP_Synthase"/>
</dbReference>
<dbReference type="CDD" id="cd03113">
    <property type="entry name" value="CTPS_N"/>
    <property type="match status" value="1"/>
</dbReference>
<dbReference type="FunFam" id="3.40.50.880:FF:000002">
    <property type="entry name" value="CTP synthase"/>
    <property type="match status" value="1"/>
</dbReference>
<dbReference type="Pfam" id="PF06418">
    <property type="entry name" value="CTP_synth_N"/>
    <property type="match status" value="1"/>
</dbReference>
<dbReference type="NCBIfam" id="TIGR00337">
    <property type="entry name" value="PyrG"/>
    <property type="match status" value="1"/>
</dbReference>
<dbReference type="InterPro" id="IPR004468">
    <property type="entry name" value="CTP_synthase"/>
</dbReference>
<dbReference type="NCBIfam" id="NF003792">
    <property type="entry name" value="PRK05380.1"/>
    <property type="match status" value="1"/>
</dbReference>
<dbReference type="GO" id="GO:0005524">
    <property type="term" value="F:ATP binding"/>
    <property type="evidence" value="ECO:0007669"/>
    <property type="project" value="UniProtKB-KW"/>
</dbReference>
<dbReference type="CDD" id="cd01746">
    <property type="entry name" value="GATase1_CTP_Synthase"/>
    <property type="match status" value="1"/>
</dbReference>
<keyword evidence="9" id="KW-0315">Glutamine amidotransferase</keyword>
<comment type="pathway">
    <text evidence="1">Pyrimidine metabolism; CTP biosynthesis via de novo pathway; CTP from UDP: step 2/2.</text>
</comment>
<evidence type="ECO:0000256" key="2">
    <source>
        <dbReference type="ARBA" id="ARBA00007533"/>
    </source>
</evidence>
<keyword evidence="7" id="KW-0067">ATP-binding</keyword>
<keyword evidence="4" id="KW-0436">Ligase</keyword>
<dbReference type="GO" id="GO:0046872">
    <property type="term" value="F:metal ion binding"/>
    <property type="evidence" value="ECO:0007669"/>
    <property type="project" value="UniProtKB-KW"/>
</dbReference>
<feature type="domain" description="Glutamine amidotransferase" evidence="16">
    <location>
        <begin position="304"/>
        <end position="525"/>
    </location>
</feature>
<dbReference type="GO" id="GO:0042802">
    <property type="term" value="F:identical protein binding"/>
    <property type="evidence" value="ECO:0007669"/>
    <property type="project" value="TreeGrafter"/>
</dbReference>
<dbReference type="InterPro" id="IPR017456">
    <property type="entry name" value="CTP_synthase_N"/>
</dbReference>
<dbReference type="InterPro" id="IPR027417">
    <property type="entry name" value="P-loop_NTPase"/>
</dbReference>
<evidence type="ECO:0000256" key="9">
    <source>
        <dbReference type="ARBA" id="ARBA00022962"/>
    </source>
</evidence>
<dbReference type="FunFam" id="3.40.50.300:FF:000009">
    <property type="entry name" value="CTP synthase"/>
    <property type="match status" value="1"/>
</dbReference>
<dbReference type="GO" id="GO:0019856">
    <property type="term" value="P:pyrimidine nucleobase biosynthetic process"/>
    <property type="evidence" value="ECO:0007669"/>
    <property type="project" value="TreeGrafter"/>
</dbReference>
<evidence type="ECO:0000256" key="7">
    <source>
        <dbReference type="ARBA" id="ARBA00022840"/>
    </source>
</evidence>
<comment type="caution">
    <text evidence="18">The sequence shown here is derived from an EMBL/GenBank/DDBJ whole genome shotgun (WGS) entry which is preliminary data.</text>
</comment>
<evidence type="ECO:0000313" key="18">
    <source>
        <dbReference type="EMBL" id="KKQ17633.1"/>
    </source>
</evidence>
<dbReference type="Gene3D" id="3.40.50.300">
    <property type="entry name" value="P-loop containing nucleotide triphosphate hydrolases"/>
    <property type="match status" value="1"/>
</dbReference>
<keyword evidence="5" id="KW-0479">Metal-binding</keyword>